<sequence>MDDTWKGETADPSLAPTTPAPAGTPGTVDPRHLPGTLGPRTEPDGSQPRLPQQDGTPPPLPSPEGMQTGPAPGDLPPHRPGAPDTEGPTAVWVYAVHAGADTGPIGLGENRTGIRDNRAVAGVSGEYARVVEAAGLAAVVGSVPVRDFGPDALQHNMNDLDWLAAAAQAHNAVIESVAAGRTVVPVRLAVLCRDDDEVRAMLTDRRAEFAEALDLVEGRAEWGVKVFVHAASDVDADEPAAARAADELFRTLSPHAVATRHRPLTDSSLAGRGTPMLLNAAFLVEDDHADQFQTAVSEFDTNPHIDVDPTGPWLPYSFVGAIGDSR</sequence>
<organism evidence="5 6">
    <name type="scientific">Nocardia acididurans</name>
    <dbReference type="NCBI Taxonomy" id="2802282"/>
    <lineage>
        <taxon>Bacteria</taxon>
        <taxon>Bacillati</taxon>
        <taxon>Actinomycetota</taxon>
        <taxon>Actinomycetes</taxon>
        <taxon>Mycobacteriales</taxon>
        <taxon>Nocardiaceae</taxon>
        <taxon>Nocardia</taxon>
    </lineage>
</organism>
<keyword evidence="6" id="KW-1185">Reference proteome</keyword>
<accession>A0ABS1M2M0</accession>
<keyword evidence="1" id="KW-0304">Gas vesicle</keyword>
<dbReference type="Pfam" id="PF06386">
    <property type="entry name" value="GvpL_GvpF"/>
    <property type="match status" value="2"/>
</dbReference>
<dbReference type="Proteomes" id="UP000602198">
    <property type="component" value="Unassembled WGS sequence"/>
</dbReference>
<dbReference type="PANTHER" id="PTHR36852:SF1">
    <property type="entry name" value="PROTEIN GVPL 2"/>
    <property type="match status" value="1"/>
</dbReference>
<dbReference type="InterPro" id="IPR009430">
    <property type="entry name" value="GvpL/GvpF"/>
</dbReference>
<comment type="subcellular location">
    <subcellularLocation>
        <location evidence="2">Gas vesicle</location>
    </subcellularLocation>
</comment>
<feature type="region of interest" description="Disordered" evidence="4">
    <location>
        <begin position="1"/>
        <end position="87"/>
    </location>
</feature>
<dbReference type="PANTHER" id="PTHR36852">
    <property type="entry name" value="PROTEIN GVPL 2"/>
    <property type="match status" value="1"/>
</dbReference>
<dbReference type="RefSeq" id="WP_201945116.1">
    <property type="nucleotide sequence ID" value="NZ_JAERRJ010000002.1"/>
</dbReference>
<evidence type="ECO:0000256" key="2">
    <source>
        <dbReference type="ARBA" id="ARBA00035108"/>
    </source>
</evidence>
<gene>
    <name evidence="5" type="ORF">JK358_07860</name>
</gene>
<comment type="caution">
    <text evidence="5">The sequence shown here is derived from an EMBL/GenBank/DDBJ whole genome shotgun (WGS) entry which is preliminary data.</text>
</comment>
<comment type="similarity">
    <text evidence="3">Belongs to the gas vesicle GvpF/GvpL family.</text>
</comment>
<proteinExistence type="inferred from homology"/>
<evidence type="ECO:0000256" key="1">
    <source>
        <dbReference type="ARBA" id="ARBA00022987"/>
    </source>
</evidence>
<feature type="compositionally biased region" description="Low complexity" evidence="4">
    <location>
        <begin position="15"/>
        <end position="27"/>
    </location>
</feature>
<protein>
    <submittedName>
        <fullName evidence="5">GvpL/GvpF family gas vesicle protein</fullName>
    </submittedName>
</protein>
<evidence type="ECO:0000313" key="6">
    <source>
        <dbReference type="Proteomes" id="UP000602198"/>
    </source>
</evidence>
<reference evidence="5 6" key="1">
    <citation type="submission" date="2021-01" db="EMBL/GenBank/DDBJ databases">
        <title>WGS of actinomycetes isolated from Thailand.</title>
        <authorList>
            <person name="Thawai C."/>
        </authorList>
    </citation>
    <scope>NUCLEOTIDE SEQUENCE [LARGE SCALE GENOMIC DNA]</scope>
    <source>
        <strain evidence="5 6">LPG 2</strain>
    </source>
</reference>
<evidence type="ECO:0000256" key="3">
    <source>
        <dbReference type="ARBA" id="ARBA00035643"/>
    </source>
</evidence>
<evidence type="ECO:0000313" key="5">
    <source>
        <dbReference type="EMBL" id="MBL1074310.1"/>
    </source>
</evidence>
<name>A0ABS1M2M0_9NOCA</name>
<evidence type="ECO:0000256" key="4">
    <source>
        <dbReference type="SAM" id="MobiDB-lite"/>
    </source>
</evidence>
<dbReference type="EMBL" id="JAERRJ010000002">
    <property type="protein sequence ID" value="MBL1074310.1"/>
    <property type="molecule type" value="Genomic_DNA"/>
</dbReference>